<evidence type="ECO:0000313" key="1">
    <source>
        <dbReference type="EMBL" id="KAL2317703.1"/>
    </source>
</evidence>
<name>A0ABD1L2W8_9FABA</name>
<dbReference type="PANTHER" id="PTHR21228:SF40">
    <property type="entry name" value="LD45607P"/>
    <property type="match status" value="1"/>
</dbReference>
<dbReference type="InterPro" id="IPR050870">
    <property type="entry name" value="FAST_kinase"/>
</dbReference>
<dbReference type="EMBL" id="JBGMDY010000011">
    <property type="protein sequence ID" value="KAL2317703.1"/>
    <property type="molecule type" value="Genomic_DNA"/>
</dbReference>
<accession>A0ABD1L2W8</accession>
<dbReference type="PANTHER" id="PTHR21228">
    <property type="entry name" value="FAST LEU-RICH DOMAIN-CONTAINING"/>
    <property type="match status" value="1"/>
</dbReference>
<sequence length="281" mass="31587">MDRIAVVALTKVGEFSSQNIDNVACAFAAMQHSAPDLFTELSKGASDVIQTFQEQELAQLLSAFASLYEPADPVFDSLDTIFKYHCQLRGCIGEKASNNHEQISVGRSGASNGSLASPVLTLTRDQLGTIAWSYAVFGQMNRRFFSYVWKTLSHYEEQRISELYREDLMFASQVHLVYQCLKLEFPHLQLSLCGELEDKVALAGKTKRFNQKITSSFQKEVGRLLVSTGLEWVKEFVVDGYTLDAVLIDKKVALEIDRPTHFSRNTGVYIKFVTFCFLTCS</sequence>
<keyword evidence="2" id="KW-1185">Reference proteome</keyword>
<dbReference type="AlphaFoldDB" id="A0ABD1L2W8"/>
<protein>
    <submittedName>
        <fullName evidence="1">Uncharacterized protein</fullName>
    </submittedName>
</protein>
<reference evidence="1 2" key="1">
    <citation type="submission" date="2024-08" db="EMBL/GenBank/DDBJ databases">
        <title>Insights into the chromosomal genome structure of Flemingia macrophylla.</title>
        <authorList>
            <person name="Ding Y."/>
            <person name="Zhao Y."/>
            <person name="Bi W."/>
            <person name="Wu M."/>
            <person name="Zhao G."/>
            <person name="Gong Y."/>
            <person name="Li W."/>
            <person name="Zhang P."/>
        </authorList>
    </citation>
    <scope>NUCLEOTIDE SEQUENCE [LARGE SCALE GENOMIC DNA]</scope>
    <source>
        <strain evidence="1">DYQJB</strain>
        <tissue evidence="1">Leaf</tissue>
    </source>
</reference>
<evidence type="ECO:0000313" key="2">
    <source>
        <dbReference type="Proteomes" id="UP001603857"/>
    </source>
</evidence>
<dbReference type="Proteomes" id="UP001603857">
    <property type="component" value="Unassembled WGS sequence"/>
</dbReference>
<gene>
    <name evidence="1" type="ORF">Fmac_031579</name>
</gene>
<proteinExistence type="predicted"/>
<organism evidence="1 2">
    <name type="scientific">Flemingia macrophylla</name>
    <dbReference type="NCBI Taxonomy" id="520843"/>
    <lineage>
        <taxon>Eukaryota</taxon>
        <taxon>Viridiplantae</taxon>
        <taxon>Streptophyta</taxon>
        <taxon>Embryophyta</taxon>
        <taxon>Tracheophyta</taxon>
        <taxon>Spermatophyta</taxon>
        <taxon>Magnoliopsida</taxon>
        <taxon>eudicotyledons</taxon>
        <taxon>Gunneridae</taxon>
        <taxon>Pentapetalae</taxon>
        <taxon>rosids</taxon>
        <taxon>fabids</taxon>
        <taxon>Fabales</taxon>
        <taxon>Fabaceae</taxon>
        <taxon>Papilionoideae</taxon>
        <taxon>50 kb inversion clade</taxon>
        <taxon>NPAAA clade</taxon>
        <taxon>indigoferoid/millettioid clade</taxon>
        <taxon>Phaseoleae</taxon>
        <taxon>Flemingia</taxon>
    </lineage>
</organism>
<comment type="caution">
    <text evidence="1">The sequence shown here is derived from an EMBL/GenBank/DDBJ whole genome shotgun (WGS) entry which is preliminary data.</text>
</comment>